<dbReference type="SUPFAM" id="SSF51316">
    <property type="entry name" value="Mss4-like"/>
    <property type="match status" value="1"/>
</dbReference>
<dbReference type="GO" id="GO:0005737">
    <property type="term" value="C:cytoplasm"/>
    <property type="evidence" value="ECO:0007669"/>
    <property type="project" value="TreeGrafter"/>
</dbReference>
<dbReference type="EMBL" id="JACHIF010000001">
    <property type="protein sequence ID" value="MBB5036293.1"/>
    <property type="molecule type" value="Genomic_DNA"/>
</dbReference>
<dbReference type="EC" id="1.8.4.12" evidence="1"/>
<dbReference type="PROSITE" id="PS51257">
    <property type="entry name" value="PROKAR_LIPOPROTEIN"/>
    <property type="match status" value="1"/>
</dbReference>
<dbReference type="Gene3D" id="2.170.150.20">
    <property type="entry name" value="Peptide methionine sulfoxide reductase"/>
    <property type="match status" value="1"/>
</dbReference>
<evidence type="ECO:0000313" key="7">
    <source>
        <dbReference type="Proteomes" id="UP000534294"/>
    </source>
</evidence>
<dbReference type="PANTHER" id="PTHR10173:SF52">
    <property type="entry name" value="METHIONINE-R-SULFOXIDE REDUCTASE B1"/>
    <property type="match status" value="1"/>
</dbReference>
<dbReference type="InterPro" id="IPR011057">
    <property type="entry name" value="Mss4-like_sf"/>
</dbReference>
<evidence type="ECO:0000256" key="3">
    <source>
        <dbReference type="ARBA" id="ARBA00048488"/>
    </source>
</evidence>
<dbReference type="GO" id="GO:0006979">
    <property type="term" value="P:response to oxidative stress"/>
    <property type="evidence" value="ECO:0007669"/>
    <property type="project" value="InterPro"/>
</dbReference>
<organism evidence="6 7">
    <name type="scientific">Prosthecobacter dejongeii</name>
    <dbReference type="NCBI Taxonomy" id="48465"/>
    <lineage>
        <taxon>Bacteria</taxon>
        <taxon>Pseudomonadati</taxon>
        <taxon>Verrucomicrobiota</taxon>
        <taxon>Verrucomicrobiia</taxon>
        <taxon>Verrucomicrobiales</taxon>
        <taxon>Verrucomicrobiaceae</taxon>
        <taxon>Prosthecobacter</taxon>
    </lineage>
</organism>
<feature type="signal peptide" evidence="4">
    <location>
        <begin position="1"/>
        <end position="20"/>
    </location>
</feature>
<dbReference type="Proteomes" id="UP000534294">
    <property type="component" value="Unassembled WGS sequence"/>
</dbReference>
<evidence type="ECO:0000256" key="2">
    <source>
        <dbReference type="ARBA" id="ARBA00023002"/>
    </source>
</evidence>
<feature type="chain" id="PRO_5031031550" description="peptide-methionine (R)-S-oxide reductase" evidence="4">
    <location>
        <begin position="21"/>
        <end position="200"/>
    </location>
</feature>
<dbReference type="PANTHER" id="PTHR10173">
    <property type="entry name" value="METHIONINE SULFOXIDE REDUCTASE"/>
    <property type="match status" value="1"/>
</dbReference>
<dbReference type="InterPro" id="IPR002579">
    <property type="entry name" value="Met_Sox_Rdtase_MsrB_dom"/>
</dbReference>
<dbReference type="RefSeq" id="WP_221305314.1">
    <property type="nucleotide sequence ID" value="NZ_JACHIF010000001.1"/>
</dbReference>
<dbReference type="GO" id="GO:0030091">
    <property type="term" value="P:protein repair"/>
    <property type="evidence" value="ECO:0007669"/>
    <property type="project" value="InterPro"/>
</dbReference>
<proteinExistence type="predicted"/>
<evidence type="ECO:0000256" key="4">
    <source>
        <dbReference type="SAM" id="SignalP"/>
    </source>
</evidence>
<evidence type="ECO:0000256" key="1">
    <source>
        <dbReference type="ARBA" id="ARBA00012499"/>
    </source>
</evidence>
<evidence type="ECO:0000259" key="5">
    <source>
        <dbReference type="PROSITE" id="PS51790"/>
    </source>
</evidence>
<evidence type="ECO:0000313" key="6">
    <source>
        <dbReference type="EMBL" id="MBB5036293.1"/>
    </source>
</evidence>
<gene>
    <name evidence="6" type="ORF">HNQ64_000527</name>
</gene>
<dbReference type="NCBIfam" id="TIGR00357">
    <property type="entry name" value="peptide-methionine (R)-S-oxide reductase MsrB"/>
    <property type="match status" value="1"/>
</dbReference>
<reference evidence="6 7" key="1">
    <citation type="submission" date="2020-08" db="EMBL/GenBank/DDBJ databases">
        <title>Genomic Encyclopedia of Type Strains, Phase IV (KMG-IV): sequencing the most valuable type-strain genomes for metagenomic binning, comparative biology and taxonomic classification.</title>
        <authorList>
            <person name="Goeker M."/>
        </authorList>
    </citation>
    <scope>NUCLEOTIDE SEQUENCE [LARGE SCALE GENOMIC DNA]</scope>
    <source>
        <strain evidence="6 7">DSM 12251</strain>
    </source>
</reference>
<comment type="catalytic activity">
    <reaction evidence="3">
        <text>L-methionyl-[protein] + [thioredoxin]-disulfide + H2O = L-methionyl-(R)-S-oxide-[protein] + [thioredoxin]-dithiol</text>
        <dbReference type="Rhea" id="RHEA:24164"/>
        <dbReference type="Rhea" id="RHEA-COMP:10698"/>
        <dbReference type="Rhea" id="RHEA-COMP:10700"/>
        <dbReference type="Rhea" id="RHEA-COMP:12313"/>
        <dbReference type="Rhea" id="RHEA-COMP:12314"/>
        <dbReference type="ChEBI" id="CHEBI:15377"/>
        <dbReference type="ChEBI" id="CHEBI:16044"/>
        <dbReference type="ChEBI" id="CHEBI:29950"/>
        <dbReference type="ChEBI" id="CHEBI:45764"/>
        <dbReference type="ChEBI" id="CHEBI:50058"/>
        <dbReference type="EC" id="1.8.4.12"/>
    </reaction>
</comment>
<name>A0A7W7YHH5_9BACT</name>
<dbReference type="GO" id="GO:0033743">
    <property type="term" value="F:peptide-methionine (R)-S-oxide reductase activity"/>
    <property type="evidence" value="ECO:0007669"/>
    <property type="project" value="UniProtKB-EC"/>
</dbReference>
<keyword evidence="4" id="KW-0732">Signal</keyword>
<keyword evidence="7" id="KW-1185">Reference proteome</keyword>
<protein>
    <recommendedName>
        <fullName evidence="1">peptide-methionine (R)-S-oxide reductase</fullName>
        <ecNumber evidence="1">1.8.4.12</ecNumber>
    </recommendedName>
</protein>
<sequence length="200" mass="21979">MNKKALLFVALSSLSLVACADDKPKSPAPMPKTEVNLTEADWKKRLTAEQYAVTRQAGTERPFGATYEEFEKQGEGTYYCVCCGVELFTSKEKFHSGCGWPSFYDASTAKNVLERRDDSHGMARVETLCKRCGAHLGHVFEGESVSANTPTKRRFCINGVALTYVEKGGTAPKLLELTDASVDKKKEEVAKEAGVEVKKP</sequence>
<accession>A0A7W7YHH5</accession>
<dbReference type="AlphaFoldDB" id="A0A7W7YHH5"/>
<dbReference type="PROSITE" id="PS51790">
    <property type="entry name" value="MSRB"/>
    <property type="match status" value="1"/>
</dbReference>
<feature type="domain" description="MsrB" evidence="5">
    <location>
        <begin position="39"/>
        <end position="167"/>
    </location>
</feature>
<dbReference type="Pfam" id="PF01641">
    <property type="entry name" value="SelR"/>
    <property type="match status" value="1"/>
</dbReference>
<keyword evidence="2 6" id="KW-0560">Oxidoreductase</keyword>
<dbReference type="InterPro" id="IPR028427">
    <property type="entry name" value="Met_Sox_Rdtase_MsrB"/>
</dbReference>
<comment type="caution">
    <text evidence="6">The sequence shown here is derived from an EMBL/GenBank/DDBJ whole genome shotgun (WGS) entry which is preliminary data.</text>
</comment>